<keyword evidence="2" id="KW-0812">Transmembrane</keyword>
<feature type="transmembrane region" description="Helical" evidence="2">
    <location>
        <begin position="95"/>
        <end position="117"/>
    </location>
</feature>
<feature type="transmembrane region" description="Helical" evidence="2">
    <location>
        <begin position="322"/>
        <end position="343"/>
    </location>
</feature>
<evidence type="ECO:0000256" key="2">
    <source>
        <dbReference type="SAM" id="Phobius"/>
    </source>
</evidence>
<evidence type="ECO:0000256" key="1">
    <source>
        <dbReference type="SAM" id="MobiDB-lite"/>
    </source>
</evidence>
<feature type="region of interest" description="Disordered" evidence="1">
    <location>
        <begin position="353"/>
        <end position="388"/>
    </location>
</feature>
<dbReference type="InterPro" id="IPR002656">
    <property type="entry name" value="Acyl_transf_3_dom"/>
</dbReference>
<evidence type="ECO:0000313" key="4">
    <source>
        <dbReference type="EMBL" id="SFP88813.1"/>
    </source>
</evidence>
<protein>
    <submittedName>
        <fullName evidence="4">Peptidoglycan/LPS O-acetylase OafA/YrhL, contains acyltransferase and SGNH-hydrolase domains</fullName>
    </submittedName>
</protein>
<gene>
    <name evidence="4" type="ORF">SAMN05421810_103752</name>
</gene>
<feature type="transmembrane region" description="Helical" evidence="2">
    <location>
        <begin position="218"/>
        <end position="237"/>
    </location>
</feature>
<feature type="transmembrane region" description="Helical" evidence="2">
    <location>
        <begin position="161"/>
        <end position="184"/>
    </location>
</feature>
<dbReference type="Pfam" id="PF01757">
    <property type="entry name" value="Acyl_transf_3"/>
    <property type="match status" value="1"/>
</dbReference>
<keyword evidence="2" id="KW-0472">Membrane</keyword>
<dbReference type="InterPro" id="IPR050879">
    <property type="entry name" value="Acyltransferase_3"/>
</dbReference>
<evidence type="ECO:0000313" key="5">
    <source>
        <dbReference type="Proteomes" id="UP000198727"/>
    </source>
</evidence>
<keyword evidence="4" id="KW-0378">Hydrolase</keyword>
<feature type="domain" description="Acyltransferase 3" evidence="3">
    <location>
        <begin position="21"/>
        <end position="332"/>
    </location>
</feature>
<proteinExistence type="predicted"/>
<sequence length="388" mass="43913">MRRVQLSPNVRDSAYANPNLGFAWLRLAAAFLVILNHSAGLAWYRGATIFPGAWQVSPGELALAVVFAMSGYQISASWRRDPSWWRFWARRLLRLLPPLFVVTVATVLVVGPLYTSWTQVDYWTHPQTWRYLVGTSLILLLQHRLPGVFETNPYPYSVNGAIWTLPLEVVGYSLVFVLGLLAMLKVSRSIVLPIVVVGLIVINLVLDSTESVRSILSVPTESAAYFMMPFSLGMLLYEFRDRIPLRWSLAAALMFAWLLLRAEPMGHYLLALAAAYGAVTVAHRWPKRWERSWEWVAGSYGTYLWGFLIQQVLAEAGVRDPWVLTALAIPLAYGMGLLSWNLVEKPTQRWRRYLRTPRRKPTNTEREAGPGERVKAGATEPAERYAAP</sequence>
<feature type="transmembrane region" description="Helical" evidence="2">
    <location>
        <begin position="190"/>
        <end position="206"/>
    </location>
</feature>
<feature type="transmembrane region" description="Helical" evidence="2">
    <location>
        <begin position="267"/>
        <end position="285"/>
    </location>
</feature>
<reference evidence="5" key="1">
    <citation type="submission" date="2016-10" db="EMBL/GenBank/DDBJ databases">
        <authorList>
            <person name="Varghese N."/>
            <person name="Submissions S."/>
        </authorList>
    </citation>
    <scope>NUCLEOTIDE SEQUENCE [LARGE SCALE GENOMIC DNA]</scope>
    <source>
        <strain evidence="5">CGMCC 4.5579</strain>
    </source>
</reference>
<feature type="compositionally biased region" description="Basic and acidic residues" evidence="1">
    <location>
        <begin position="362"/>
        <end position="375"/>
    </location>
</feature>
<keyword evidence="4" id="KW-0012">Acyltransferase</keyword>
<dbReference type="AlphaFoldDB" id="A0A1I5U0K7"/>
<feature type="transmembrane region" description="Helical" evidence="2">
    <location>
        <begin position="243"/>
        <end position="260"/>
    </location>
</feature>
<dbReference type="GO" id="GO:0016787">
    <property type="term" value="F:hydrolase activity"/>
    <property type="evidence" value="ECO:0007669"/>
    <property type="project" value="UniProtKB-KW"/>
</dbReference>
<dbReference type="RefSeq" id="WP_092530424.1">
    <property type="nucleotide sequence ID" value="NZ_SOEP01000003.1"/>
</dbReference>
<dbReference type="STRING" id="587909.SAMN05421810_103752"/>
<evidence type="ECO:0000259" key="3">
    <source>
        <dbReference type="Pfam" id="PF01757"/>
    </source>
</evidence>
<dbReference type="EMBL" id="FOWW01000003">
    <property type="protein sequence ID" value="SFP88813.1"/>
    <property type="molecule type" value="Genomic_DNA"/>
</dbReference>
<dbReference type="OrthoDB" id="9796461at2"/>
<feature type="transmembrane region" description="Helical" evidence="2">
    <location>
        <begin position="21"/>
        <end position="44"/>
    </location>
</feature>
<feature type="transmembrane region" description="Helical" evidence="2">
    <location>
        <begin position="56"/>
        <end position="74"/>
    </location>
</feature>
<keyword evidence="5" id="KW-1185">Reference proteome</keyword>
<dbReference type="GO" id="GO:0016747">
    <property type="term" value="F:acyltransferase activity, transferring groups other than amino-acyl groups"/>
    <property type="evidence" value="ECO:0007669"/>
    <property type="project" value="InterPro"/>
</dbReference>
<dbReference type="Proteomes" id="UP000198727">
    <property type="component" value="Unassembled WGS sequence"/>
</dbReference>
<organism evidence="4 5">
    <name type="scientific">Amycolatopsis arida</name>
    <dbReference type="NCBI Taxonomy" id="587909"/>
    <lineage>
        <taxon>Bacteria</taxon>
        <taxon>Bacillati</taxon>
        <taxon>Actinomycetota</taxon>
        <taxon>Actinomycetes</taxon>
        <taxon>Pseudonocardiales</taxon>
        <taxon>Pseudonocardiaceae</taxon>
        <taxon>Amycolatopsis</taxon>
    </lineage>
</organism>
<keyword evidence="2" id="KW-1133">Transmembrane helix</keyword>
<name>A0A1I5U0K7_9PSEU</name>
<keyword evidence="4" id="KW-0808">Transferase</keyword>
<accession>A0A1I5U0K7</accession>
<dbReference type="PANTHER" id="PTHR23028">
    <property type="entry name" value="ACETYLTRANSFERASE"/>
    <property type="match status" value="1"/>
</dbReference>